<reference evidence="3 4" key="1">
    <citation type="journal article" date="2014" name="Int. J. Syst. Evol. Microbiol.">
        <title>Sneathiella chungangensis sp. nov., isolated from a marine sand, and emended description of the genus Sneathiella.</title>
        <authorList>
            <person name="Siamphan C."/>
            <person name="Kim H."/>
            <person name="Lee J.S."/>
            <person name="Kim W."/>
        </authorList>
    </citation>
    <scope>NUCLEOTIDE SEQUENCE [LARGE SCALE GENOMIC DNA]</scope>
    <source>
        <strain evidence="3 4">KCTC 32476</strain>
    </source>
</reference>
<dbReference type="InterPro" id="IPR029063">
    <property type="entry name" value="SAM-dependent_MTases_sf"/>
</dbReference>
<keyword evidence="1" id="KW-0489">Methyltransferase</keyword>
<name>A0A845MFI2_9PROT</name>
<evidence type="ECO:0000256" key="1">
    <source>
        <dbReference type="ARBA" id="ARBA00022603"/>
    </source>
</evidence>
<dbReference type="SUPFAM" id="SSF53335">
    <property type="entry name" value="S-adenosyl-L-methionine-dependent methyltransferases"/>
    <property type="match status" value="1"/>
</dbReference>
<gene>
    <name evidence="3" type="ORF">GQF03_06900</name>
</gene>
<dbReference type="AlphaFoldDB" id="A0A845MFI2"/>
<dbReference type="PANTHER" id="PTHR40048">
    <property type="entry name" value="RHAMNOSYL O-METHYLTRANSFERASE"/>
    <property type="match status" value="1"/>
</dbReference>
<organism evidence="3 4">
    <name type="scientific">Sneathiella chungangensis</name>
    <dbReference type="NCBI Taxonomy" id="1418234"/>
    <lineage>
        <taxon>Bacteria</taxon>
        <taxon>Pseudomonadati</taxon>
        <taxon>Pseudomonadota</taxon>
        <taxon>Alphaproteobacteria</taxon>
        <taxon>Sneathiellales</taxon>
        <taxon>Sneathiellaceae</taxon>
        <taxon>Sneathiella</taxon>
    </lineage>
</organism>
<evidence type="ECO:0000313" key="4">
    <source>
        <dbReference type="Proteomes" id="UP000445696"/>
    </source>
</evidence>
<protein>
    <submittedName>
        <fullName evidence="3">Cephalosporin hydroxylase</fullName>
    </submittedName>
</protein>
<dbReference type="Pfam" id="PF04989">
    <property type="entry name" value="RMNT_CmcI"/>
    <property type="match status" value="1"/>
</dbReference>
<dbReference type="EMBL" id="WTVA01000002">
    <property type="protein sequence ID" value="MZR22056.1"/>
    <property type="molecule type" value="Genomic_DNA"/>
</dbReference>
<dbReference type="GO" id="GO:0032259">
    <property type="term" value="P:methylation"/>
    <property type="evidence" value="ECO:0007669"/>
    <property type="project" value="UniProtKB-KW"/>
</dbReference>
<evidence type="ECO:0000256" key="2">
    <source>
        <dbReference type="ARBA" id="ARBA00022679"/>
    </source>
</evidence>
<dbReference type="Proteomes" id="UP000445696">
    <property type="component" value="Unassembled WGS sequence"/>
</dbReference>
<dbReference type="PANTHER" id="PTHR40048:SF1">
    <property type="entry name" value="RHAMNOSYL O-METHYLTRANSFERASE"/>
    <property type="match status" value="1"/>
</dbReference>
<dbReference type="GO" id="GO:0071770">
    <property type="term" value="P:DIM/DIP cell wall layer assembly"/>
    <property type="evidence" value="ECO:0007669"/>
    <property type="project" value="TreeGrafter"/>
</dbReference>
<dbReference type="GO" id="GO:0005886">
    <property type="term" value="C:plasma membrane"/>
    <property type="evidence" value="ECO:0007669"/>
    <property type="project" value="TreeGrafter"/>
</dbReference>
<dbReference type="Gene3D" id="3.40.50.150">
    <property type="entry name" value="Vaccinia Virus protein VP39"/>
    <property type="match status" value="1"/>
</dbReference>
<dbReference type="GO" id="GO:0008610">
    <property type="term" value="P:lipid biosynthetic process"/>
    <property type="evidence" value="ECO:0007669"/>
    <property type="project" value="InterPro"/>
</dbReference>
<comment type="caution">
    <text evidence="3">The sequence shown here is derived from an EMBL/GenBank/DDBJ whole genome shotgun (WGS) entry which is preliminary data.</text>
</comment>
<keyword evidence="4" id="KW-1185">Reference proteome</keyword>
<dbReference type="RefSeq" id="WP_161338474.1">
    <property type="nucleotide sequence ID" value="NZ_JBHSDG010000006.1"/>
</dbReference>
<evidence type="ECO:0000313" key="3">
    <source>
        <dbReference type="EMBL" id="MZR22056.1"/>
    </source>
</evidence>
<sequence>MPSDKTDPILQFQEEVAETIRSYQGEAEWRQLSHDWLTQALAKRYVYNFASLGRPIIQLPTDIVAFQEIVWNVKPDLIIETGIAHGGSLIQSAAMLALLDYCDAVEAGTMLDPASPKRRVLGIDIDIRAHNRDAIRAHPMAGRIDMIEGSSIDPEIVAEVTAAAANYSRVLVSLDSNHTHDHVLGELEAYAPLTSKGSYCLVFDTIVEDMPEDFYPDRPWHPGNSPKSAVFEYLKKLESGTVLAADGAPLHFENDQMLQDKLMFSVTPDGFLKRV</sequence>
<proteinExistence type="predicted"/>
<dbReference type="InterPro" id="IPR007072">
    <property type="entry name" value="RNMT_CmcI"/>
</dbReference>
<keyword evidence="2" id="KW-0808">Transferase</keyword>
<accession>A0A845MFI2</accession>
<dbReference type="OrthoDB" id="189417at2"/>
<dbReference type="GO" id="GO:0008168">
    <property type="term" value="F:methyltransferase activity"/>
    <property type="evidence" value="ECO:0007669"/>
    <property type="project" value="UniProtKB-KW"/>
</dbReference>